<dbReference type="InterPro" id="IPR023376">
    <property type="entry name" value="YqcC-like_dom"/>
</dbReference>
<dbReference type="InterPro" id="IPR007384">
    <property type="entry name" value="UCP006257"/>
</dbReference>
<evidence type="ECO:0000259" key="1">
    <source>
        <dbReference type="Pfam" id="PF04287"/>
    </source>
</evidence>
<dbReference type="GO" id="GO:0044010">
    <property type="term" value="P:single-species biofilm formation"/>
    <property type="evidence" value="ECO:0007669"/>
    <property type="project" value="TreeGrafter"/>
</dbReference>
<dbReference type="PANTHER" id="PTHR39586:SF1">
    <property type="entry name" value="CYTOPLASMIC PROTEIN"/>
    <property type="match status" value="1"/>
</dbReference>
<organism evidence="2 3">
    <name type="scientific">Natronospirillum operosum</name>
    <dbReference type="NCBI Taxonomy" id="2759953"/>
    <lineage>
        <taxon>Bacteria</taxon>
        <taxon>Pseudomonadati</taxon>
        <taxon>Pseudomonadota</taxon>
        <taxon>Gammaproteobacteria</taxon>
        <taxon>Oceanospirillales</taxon>
        <taxon>Natronospirillaceae</taxon>
        <taxon>Natronospirillum</taxon>
    </lineage>
</organism>
<comment type="caution">
    <text evidence="2">The sequence shown here is derived from an EMBL/GenBank/DDBJ whole genome shotgun (WGS) entry which is preliminary data.</text>
</comment>
<dbReference type="InterPro" id="IPR036814">
    <property type="entry name" value="YqcC-like_sf"/>
</dbReference>
<dbReference type="Pfam" id="PF04287">
    <property type="entry name" value="DUF446"/>
    <property type="match status" value="1"/>
</dbReference>
<feature type="domain" description="YqcC-like" evidence="1">
    <location>
        <begin position="51"/>
        <end position="144"/>
    </location>
</feature>
<evidence type="ECO:0000313" key="3">
    <source>
        <dbReference type="Proteomes" id="UP000297475"/>
    </source>
</evidence>
<accession>A0A4Z0WAY5</accession>
<dbReference type="Gene3D" id="1.20.1440.40">
    <property type="entry name" value="YqcC-like"/>
    <property type="match status" value="1"/>
</dbReference>
<dbReference type="SUPFAM" id="SSF158452">
    <property type="entry name" value="YqcC-like"/>
    <property type="match status" value="1"/>
</dbReference>
<keyword evidence="3" id="KW-1185">Reference proteome</keyword>
<dbReference type="EMBL" id="SRMF01000015">
    <property type="protein sequence ID" value="TGG90219.1"/>
    <property type="molecule type" value="Genomic_DNA"/>
</dbReference>
<protein>
    <submittedName>
        <fullName evidence="2">YqcC family protein</fullName>
    </submittedName>
</protein>
<reference evidence="2 3" key="1">
    <citation type="submission" date="2019-04" db="EMBL/GenBank/DDBJ databases">
        <title>Natronospirillum operosus gen. nov., sp. nov., a haloalkaliphilic satellite isolated from decaying biomass of laboratory culture of cyanobacterium Geitlerinema sp. and proposal of Natronospirillaceae fam. nov. and Saccharospirillaceae fam. nov.</title>
        <authorList>
            <person name="Kevbrin V."/>
            <person name="Boltyanskaya Y."/>
            <person name="Koziaeva V."/>
            <person name="Grouzdev D.S."/>
            <person name="Park M."/>
            <person name="Cho J."/>
        </authorList>
    </citation>
    <scope>NUCLEOTIDE SEQUENCE [LARGE SCALE GENOMIC DNA]</scope>
    <source>
        <strain evidence="2 3">G-116</strain>
    </source>
</reference>
<evidence type="ECO:0000313" key="2">
    <source>
        <dbReference type="EMBL" id="TGG90219.1"/>
    </source>
</evidence>
<dbReference type="PANTHER" id="PTHR39586">
    <property type="entry name" value="CYTOPLASMIC PROTEIN-RELATED"/>
    <property type="match status" value="1"/>
</dbReference>
<dbReference type="Proteomes" id="UP000297475">
    <property type="component" value="Unassembled WGS sequence"/>
</dbReference>
<dbReference type="AlphaFoldDB" id="A0A4Z0WAY5"/>
<gene>
    <name evidence="2" type="ORF">E4656_19020</name>
</gene>
<sequence>MLIRPTWPGCANCCRVKARYLPTAVPAIAPAFSISWHRNRPVGMTPERNYIRTLLEDLKTELHDQGLWSDEPPPVEALDSTEPFAVDQLRLEQWLQHVFIGRLEAILDHSAPLPERCEVLPYAEQQLTHLDRPEPLLRIIGKLDIMVSRAV</sequence>
<dbReference type="OrthoDB" id="8794567at2"/>
<name>A0A4Z0WAY5_9GAMM</name>
<proteinExistence type="predicted"/>